<keyword evidence="6" id="KW-0489">Methyltransferase</keyword>
<proteinExistence type="predicted"/>
<protein>
    <submittedName>
        <fullName evidence="6">Phospholipid methyltransferase</fullName>
    </submittedName>
    <submittedName>
        <fullName evidence="7">Protein-S-isoprenylcysteine O-methyltransferase Ste14</fullName>
    </submittedName>
</protein>
<dbReference type="AlphaFoldDB" id="A0AAQ1ME64"/>
<keyword evidence="9" id="KW-1185">Reference proteome</keyword>
<dbReference type="GO" id="GO:0012505">
    <property type="term" value="C:endomembrane system"/>
    <property type="evidence" value="ECO:0007669"/>
    <property type="project" value="UniProtKB-SubCell"/>
</dbReference>
<evidence type="ECO:0000256" key="4">
    <source>
        <dbReference type="ARBA" id="ARBA00023136"/>
    </source>
</evidence>
<dbReference type="EMBL" id="FQVY01000002">
    <property type="protein sequence ID" value="SHG19571.1"/>
    <property type="molecule type" value="Genomic_DNA"/>
</dbReference>
<reference evidence="8" key="2">
    <citation type="submission" date="2016-11" db="EMBL/GenBank/DDBJ databases">
        <authorList>
            <person name="Jaros S."/>
            <person name="Januszkiewicz K."/>
            <person name="Wedrychowicz H."/>
        </authorList>
    </citation>
    <scope>NUCLEOTIDE SEQUENCE [LARGE SCALE GENOMIC DNA]</scope>
    <source>
        <strain evidence="8">DSM 4029</strain>
    </source>
</reference>
<keyword evidence="6" id="KW-0808">Transferase</keyword>
<dbReference type="Proteomes" id="UP000184089">
    <property type="component" value="Unassembled WGS sequence"/>
</dbReference>
<reference evidence="7" key="1">
    <citation type="submission" date="2016-11" db="EMBL/GenBank/DDBJ databases">
        <authorList>
            <person name="Varghese N."/>
            <person name="Submissions S."/>
        </authorList>
    </citation>
    <scope>NUCLEOTIDE SEQUENCE</scope>
    <source>
        <strain evidence="7">DSM 4029</strain>
    </source>
</reference>
<evidence type="ECO:0000256" key="2">
    <source>
        <dbReference type="ARBA" id="ARBA00022692"/>
    </source>
</evidence>
<comment type="caution">
    <text evidence="7">The sequence shown here is derived from an EMBL/GenBank/DDBJ whole genome shotgun (WGS) entry which is preliminary data.</text>
</comment>
<dbReference type="InterPro" id="IPR007318">
    <property type="entry name" value="Phopholipid_MeTrfase"/>
</dbReference>
<comment type="subcellular location">
    <subcellularLocation>
        <location evidence="1">Endomembrane system</location>
        <topology evidence="1">Multi-pass membrane protein</topology>
    </subcellularLocation>
</comment>
<feature type="transmembrane region" description="Helical" evidence="5">
    <location>
        <begin position="44"/>
        <end position="61"/>
    </location>
</feature>
<keyword evidence="3 5" id="KW-1133">Transmembrane helix</keyword>
<feature type="transmembrane region" description="Helical" evidence="5">
    <location>
        <begin position="112"/>
        <end position="138"/>
    </location>
</feature>
<evidence type="ECO:0000313" key="7">
    <source>
        <dbReference type="EMBL" id="SHG19571.1"/>
    </source>
</evidence>
<gene>
    <name evidence="6" type="ORF">GT747_11330</name>
    <name evidence="7" type="ORF">SAMN05444424_1827</name>
</gene>
<reference evidence="6 9" key="3">
    <citation type="journal article" date="2019" name="Nat. Med.">
        <title>A library of human gut bacterial isolates paired with longitudinal multiomics data enables mechanistic microbiome research.</title>
        <authorList>
            <person name="Poyet M."/>
            <person name="Groussin M."/>
            <person name="Gibbons S.M."/>
            <person name="Avila-Pacheco J."/>
            <person name="Jiang X."/>
            <person name="Kearney S.M."/>
            <person name="Perrotta A.R."/>
            <person name="Berdy B."/>
            <person name="Zhao S."/>
            <person name="Lieberman T.D."/>
            <person name="Swanson P.K."/>
            <person name="Smith M."/>
            <person name="Roesemann S."/>
            <person name="Alexander J.E."/>
            <person name="Rich S.A."/>
            <person name="Livny J."/>
            <person name="Vlamakis H."/>
            <person name="Clish C."/>
            <person name="Bullock K."/>
            <person name="Deik A."/>
            <person name="Scott J."/>
            <person name="Pierce K.A."/>
            <person name="Xavier R.J."/>
            <person name="Alm E.J."/>
        </authorList>
    </citation>
    <scope>NUCLEOTIDE SEQUENCE [LARGE SCALE GENOMIC DNA]</scope>
    <source>
        <strain evidence="6 9">BIOML-A2</strain>
    </source>
</reference>
<dbReference type="Proteomes" id="UP000474718">
    <property type="component" value="Unassembled WGS sequence"/>
</dbReference>
<dbReference type="GO" id="GO:0008168">
    <property type="term" value="F:methyltransferase activity"/>
    <property type="evidence" value="ECO:0007669"/>
    <property type="project" value="UniProtKB-KW"/>
</dbReference>
<evidence type="ECO:0000313" key="8">
    <source>
        <dbReference type="Proteomes" id="UP000184089"/>
    </source>
</evidence>
<accession>A0AAQ1ME64</accession>
<feature type="transmembrane region" description="Helical" evidence="5">
    <location>
        <begin position="68"/>
        <end position="92"/>
    </location>
</feature>
<dbReference type="EMBL" id="WWVX01000008">
    <property type="protein sequence ID" value="MZL70345.1"/>
    <property type="molecule type" value="Genomic_DNA"/>
</dbReference>
<evidence type="ECO:0000256" key="3">
    <source>
        <dbReference type="ARBA" id="ARBA00022989"/>
    </source>
</evidence>
<organism evidence="7 8">
    <name type="scientific">Bittarella massiliensis</name>
    <name type="common">ex Durand et al. 2017</name>
    <dbReference type="NCBI Taxonomy" id="1720313"/>
    <lineage>
        <taxon>Bacteria</taxon>
        <taxon>Bacillati</taxon>
        <taxon>Bacillota</taxon>
        <taxon>Clostridia</taxon>
        <taxon>Eubacteriales</taxon>
        <taxon>Oscillospiraceae</taxon>
        <taxon>Bittarella (ex Durand et al. 2017)</taxon>
    </lineage>
</organism>
<evidence type="ECO:0000313" key="6">
    <source>
        <dbReference type="EMBL" id="MZL70345.1"/>
    </source>
</evidence>
<dbReference type="GO" id="GO:0032259">
    <property type="term" value="P:methylation"/>
    <property type="evidence" value="ECO:0007669"/>
    <property type="project" value="UniProtKB-KW"/>
</dbReference>
<sequence length="172" mass="18901">MGALLLLPFFLLRFGLLAVLDRGAVGRAAHFAPLPPGERGAYWVYQLANVGILLDILFLKVETEPPGLFWAGVALYAGGMALLAASVAAFAAPAADGFCQRGVYRLSRNPMYLAYFLVFVGFAALGRSPLLLGLTAAFQISAHWIIRAEERWCAQRFGEAYAQYARRVRRYL</sequence>
<evidence type="ECO:0000256" key="5">
    <source>
        <dbReference type="SAM" id="Phobius"/>
    </source>
</evidence>
<keyword evidence="2 5" id="KW-0812">Transmembrane</keyword>
<dbReference type="RefSeq" id="WP_021658181.1">
    <property type="nucleotide sequence ID" value="NZ_FQVY01000002.1"/>
</dbReference>
<evidence type="ECO:0000256" key="1">
    <source>
        <dbReference type="ARBA" id="ARBA00004127"/>
    </source>
</evidence>
<evidence type="ECO:0000313" key="9">
    <source>
        <dbReference type="Proteomes" id="UP000474718"/>
    </source>
</evidence>
<dbReference type="Gene3D" id="1.20.120.1630">
    <property type="match status" value="1"/>
</dbReference>
<dbReference type="Pfam" id="PF04191">
    <property type="entry name" value="PEMT"/>
    <property type="match status" value="1"/>
</dbReference>
<keyword evidence="4 5" id="KW-0472">Membrane</keyword>
<name>A0AAQ1ME64_9FIRM</name>